<gene>
    <name evidence="2" type="ORF">ACFOMD_05995</name>
</gene>
<dbReference type="EMBL" id="JBHRXV010000004">
    <property type="protein sequence ID" value="MFC3712110.1"/>
    <property type="molecule type" value="Genomic_DNA"/>
</dbReference>
<evidence type="ECO:0000313" key="2">
    <source>
        <dbReference type="EMBL" id="MFC3712110.1"/>
    </source>
</evidence>
<sequence length="314" mass="34435">MILRSAMLAAALLVGSSALAAPATGKLQLIDLTDDFAREWDRTAALPDAERVAAFKAAFAKLIPGFYDHQRMGLPGPERYDEHLLKALKTYPEKRDAIAAMSRDFAALFAPALASYEARFGPMTGYPPIYLVNSIGEFDGGTRDLPEGVRLLFGADVMAKNYANISAQPFFHHELFHLMHGRTFPECQPVWCALWTEGLAVYAAVQLNPKATDDELLLNWPTPLRAAVDGDRTLAVCDMCKHLESTAPKDYRVLFSNGKPDTALPARYGYYLGYLIAAEAGKTRSPDQLAALKQAEVRPLIDETLAQLATCAPE</sequence>
<feature type="chain" id="PRO_5045258876" description="DUF2268 domain-containing protein" evidence="1">
    <location>
        <begin position="21"/>
        <end position="314"/>
    </location>
</feature>
<keyword evidence="1" id="KW-0732">Signal</keyword>
<name>A0ABV7X7I3_9SPHN</name>
<proteinExistence type="predicted"/>
<organism evidence="2 3">
    <name type="scientific">Sphingoaurantiacus capsulatus</name>
    <dbReference type="NCBI Taxonomy" id="1771310"/>
    <lineage>
        <taxon>Bacteria</taxon>
        <taxon>Pseudomonadati</taxon>
        <taxon>Pseudomonadota</taxon>
        <taxon>Alphaproteobacteria</taxon>
        <taxon>Sphingomonadales</taxon>
        <taxon>Sphingosinicellaceae</taxon>
        <taxon>Sphingoaurantiacus</taxon>
    </lineage>
</organism>
<dbReference type="RefSeq" id="WP_380858359.1">
    <property type="nucleotide sequence ID" value="NZ_JBHRXV010000004.1"/>
</dbReference>
<dbReference type="Proteomes" id="UP001595615">
    <property type="component" value="Unassembled WGS sequence"/>
</dbReference>
<protein>
    <recommendedName>
        <fullName evidence="4">DUF2268 domain-containing protein</fullName>
    </recommendedName>
</protein>
<evidence type="ECO:0000256" key="1">
    <source>
        <dbReference type="SAM" id="SignalP"/>
    </source>
</evidence>
<reference evidence="3" key="1">
    <citation type="journal article" date="2019" name="Int. J. Syst. Evol. Microbiol.">
        <title>The Global Catalogue of Microorganisms (GCM) 10K type strain sequencing project: providing services to taxonomists for standard genome sequencing and annotation.</title>
        <authorList>
            <consortium name="The Broad Institute Genomics Platform"/>
            <consortium name="The Broad Institute Genome Sequencing Center for Infectious Disease"/>
            <person name="Wu L."/>
            <person name="Ma J."/>
        </authorList>
    </citation>
    <scope>NUCLEOTIDE SEQUENCE [LARGE SCALE GENOMIC DNA]</scope>
    <source>
        <strain evidence="3">KCTC 42644</strain>
    </source>
</reference>
<evidence type="ECO:0008006" key="4">
    <source>
        <dbReference type="Google" id="ProtNLM"/>
    </source>
</evidence>
<feature type="signal peptide" evidence="1">
    <location>
        <begin position="1"/>
        <end position="20"/>
    </location>
</feature>
<keyword evidence="3" id="KW-1185">Reference proteome</keyword>
<comment type="caution">
    <text evidence="2">The sequence shown here is derived from an EMBL/GenBank/DDBJ whole genome shotgun (WGS) entry which is preliminary data.</text>
</comment>
<evidence type="ECO:0000313" key="3">
    <source>
        <dbReference type="Proteomes" id="UP001595615"/>
    </source>
</evidence>
<accession>A0ABV7X7I3</accession>